<gene>
    <name evidence="6" type="primary">tgtA</name>
    <name evidence="9" type="ORF">GCM10007116_07060</name>
    <name evidence="8" type="ORF">HS1genome_0368</name>
</gene>
<feature type="binding site" evidence="6">
    <location>
        <position position="274"/>
    </location>
    <ligand>
        <name>Zn(2+)</name>
        <dbReference type="ChEBI" id="CHEBI:29105"/>
    </ligand>
</feature>
<evidence type="ECO:0000313" key="8">
    <source>
        <dbReference type="EMBL" id="BBD71979.1"/>
    </source>
</evidence>
<dbReference type="GO" id="GO:0016763">
    <property type="term" value="F:pentosyltransferase activity"/>
    <property type="evidence" value="ECO:0007669"/>
    <property type="project" value="UniProtKB-UniRule"/>
</dbReference>
<dbReference type="RefSeq" id="WP_126449278.1">
    <property type="nucleotide sequence ID" value="NZ_AP018553.1"/>
</dbReference>
<dbReference type="Pfam" id="PF01702">
    <property type="entry name" value="TGT"/>
    <property type="match status" value="1"/>
</dbReference>
<feature type="binding site" evidence="6">
    <location>
        <position position="119"/>
    </location>
    <ligand>
        <name>substrate</name>
    </ligand>
</feature>
<organism evidence="8 10">
    <name type="scientific">Sulfodiicoccus acidiphilus</name>
    <dbReference type="NCBI Taxonomy" id="1670455"/>
    <lineage>
        <taxon>Archaea</taxon>
        <taxon>Thermoproteota</taxon>
        <taxon>Thermoprotei</taxon>
        <taxon>Sulfolobales</taxon>
        <taxon>Sulfolobaceae</taxon>
        <taxon>Sulfodiicoccus</taxon>
    </lineage>
</organism>
<evidence type="ECO:0000256" key="3">
    <source>
        <dbReference type="ARBA" id="ARBA00022694"/>
    </source>
</evidence>
<feature type="binding site" evidence="6">
    <location>
        <position position="277"/>
    </location>
    <ligand>
        <name>Zn(2+)</name>
        <dbReference type="ChEBI" id="CHEBI:29105"/>
    </ligand>
</feature>
<evidence type="ECO:0000256" key="2">
    <source>
        <dbReference type="ARBA" id="ARBA00022679"/>
    </source>
</evidence>
<keyword evidence="3 6" id="KW-0819">tRNA processing</keyword>
<dbReference type="EMBL" id="AP018553">
    <property type="protein sequence ID" value="BBD71979.1"/>
    <property type="molecule type" value="Genomic_DNA"/>
</dbReference>
<keyword evidence="10" id="KW-1185">Reference proteome</keyword>
<reference evidence="9" key="4">
    <citation type="submission" date="2020-09" db="EMBL/GenBank/DDBJ databases">
        <authorList>
            <person name="Sun Q."/>
            <person name="Ohkuma M."/>
        </authorList>
    </citation>
    <scope>NUCLEOTIDE SEQUENCE</scope>
    <source>
        <strain evidence="9">JCM 31740</strain>
    </source>
</reference>
<dbReference type="SUPFAM" id="SSF51713">
    <property type="entry name" value="tRNA-guanine transglycosylase"/>
    <property type="match status" value="1"/>
</dbReference>
<comment type="pathway">
    <text evidence="6">tRNA modification; archaeosine-tRNA biosynthesis.</text>
</comment>
<evidence type="ECO:0000256" key="6">
    <source>
        <dbReference type="HAMAP-Rule" id="MF_01634"/>
    </source>
</evidence>
<dbReference type="GO" id="GO:0005737">
    <property type="term" value="C:cytoplasm"/>
    <property type="evidence" value="ECO:0007669"/>
    <property type="project" value="TreeGrafter"/>
</dbReference>
<dbReference type="PANTHER" id="PTHR46499">
    <property type="entry name" value="QUEUINE TRNA-RIBOSYLTRANSFERASE"/>
    <property type="match status" value="1"/>
</dbReference>
<dbReference type="EMBL" id="BMQS01000005">
    <property type="protein sequence ID" value="GGT91898.1"/>
    <property type="molecule type" value="Genomic_DNA"/>
</dbReference>
<name>A0A348B1C7_9CREN</name>
<evidence type="ECO:0000313" key="9">
    <source>
        <dbReference type="EMBL" id="GGT91898.1"/>
    </source>
</evidence>
<comment type="similarity">
    <text evidence="6">Belongs to the archaeosine tRNA-ribosyltransferase family.</text>
</comment>
<accession>A0A348B1C7</accession>
<keyword evidence="4 6" id="KW-0479">Metal-binding</keyword>
<reference evidence="9" key="1">
    <citation type="journal article" date="2014" name="Int. J. Syst. Evol. Microbiol.">
        <title>Complete genome sequence of Corynebacterium casei LMG S-19264T (=DSM 44701T), isolated from a smear-ripened cheese.</title>
        <authorList>
            <consortium name="US DOE Joint Genome Institute (JGI-PGF)"/>
            <person name="Walter F."/>
            <person name="Albersmeier A."/>
            <person name="Kalinowski J."/>
            <person name="Ruckert C."/>
        </authorList>
    </citation>
    <scope>NUCLEOTIDE SEQUENCE</scope>
    <source>
        <strain evidence="9">JCM 31740</strain>
    </source>
</reference>
<evidence type="ECO:0000256" key="4">
    <source>
        <dbReference type="ARBA" id="ARBA00022723"/>
    </source>
</evidence>
<comment type="catalytic activity">
    <reaction evidence="6">
        <text>guanosine(15) in tRNA + 7-cyano-7-carbaguanine = 7-cyano-7-carbaguanosine(15) in tRNA + guanine</text>
        <dbReference type="Rhea" id="RHEA:43164"/>
        <dbReference type="Rhea" id="RHEA-COMP:10371"/>
        <dbReference type="Rhea" id="RHEA-COMP:10372"/>
        <dbReference type="ChEBI" id="CHEBI:16235"/>
        <dbReference type="ChEBI" id="CHEBI:45075"/>
        <dbReference type="ChEBI" id="CHEBI:74269"/>
        <dbReference type="ChEBI" id="CHEBI:82850"/>
        <dbReference type="EC" id="2.4.2.48"/>
    </reaction>
</comment>
<dbReference type="GO" id="GO:0002099">
    <property type="term" value="P:tRNA wobble guanine modification"/>
    <property type="evidence" value="ECO:0007669"/>
    <property type="project" value="TreeGrafter"/>
</dbReference>
<dbReference type="UniPathway" id="UPA00393"/>
<keyword evidence="5 6" id="KW-0862">Zinc</keyword>
<dbReference type="NCBIfam" id="TIGR00432">
    <property type="entry name" value="arcsn_tRNA_tgt"/>
    <property type="match status" value="1"/>
</dbReference>
<dbReference type="InterPro" id="IPR050076">
    <property type="entry name" value="ArchSynthase1/Queuine_TRR"/>
</dbReference>
<keyword evidence="1 6" id="KW-0328">Glycosyltransferase</keyword>
<dbReference type="GeneID" id="38665871"/>
<feature type="binding site" evidence="6">
    <location>
        <position position="272"/>
    </location>
    <ligand>
        <name>Zn(2+)</name>
        <dbReference type="ChEBI" id="CHEBI:29105"/>
    </ligand>
</feature>
<protein>
    <recommendedName>
        <fullName evidence="6">tRNA-guanine(15) transglycosylase</fullName>
        <ecNumber evidence="6">2.4.2.48</ecNumber>
    </recommendedName>
    <alternativeName>
        <fullName evidence="6">7-cyano-7-deazaguanine tRNA-ribosyltransferase</fullName>
    </alternativeName>
    <alternativeName>
        <fullName evidence="6">Archaeal tRNA-guanine transglycosylase</fullName>
    </alternativeName>
</protein>
<feature type="active site" description="Nucleophile" evidence="6">
    <location>
        <position position="84"/>
    </location>
</feature>
<dbReference type="InterPro" id="IPR036511">
    <property type="entry name" value="TGT-like_sf"/>
</dbReference>
<keyword evidence="2 6" id="KW-0808">Transferase</keyword>
<dbReference type="Proteomes" id="UP000616143">
    <property type="component" value="Unassembled WGS sequence"/>
</dbReference>
<dbReference type="OrthoDB" id="6871at2157"/>
<dbReference type="NCBIfam" id="TIGR00449">
    <property type="entry name" value="tgt_general"/>
    <property type="match status" value="1"/>
</dbReference>
<comment type="caution">
    <text evidence="6">Lacks conserved residue(s) required for the propagation of feature annotation.</text>
</comment>
<evidence type="ECO:0000256" key="5">
    <source>
        <dbReference type="ARBA" id="ARBA00022833"/>
    </source>
</evidence>
<dbReference type="Gene3D" id="3.20.20.105">
    <property type="entry name" value="Queuine tRNA-ribosyltransferase-like"/>
    <property type="match status" value="1"/>
</dbReference>
<dbReference type="SUPFAM" id="SSF88802">
    <property type="entry name" value="Pre-PUA domain"/>
    <property type="match status" value="1"/>
</dbReference>
<proteinExistence type="inferred from homology"/>
<reference evidence="8" key="3">
    <citation type="journal article" date="2019" name="BMC Res. Notes">
        <title>Complete genome sequence of the Sulfodiicoccus acidiphilus strain HS-1T, the first crenarchaeon that lacks polB3, isolated from an acidic hot spring in Ohwaku-dani, Hakone, Japan.</title>
        <authorList>
            <person name="Sakai H.D."/>
            <person name="Kurosawa N."/>
        </authorList>
    </citation>
    <scope>NUCLEOTIDE SEQUENCE</scope>
    <source>
        <strain evidence="8">HS-1</strain>
    </source>
</reference>
<evidence type="ECO:0000259" key="7">
    <source>
        <dbReference type="Pfam" id="PF01702"/>
    </source>
</evidence>
<dbReference type="HAMAP" id="MF_01634">
    <property type="entry name" value="TgtA_arch"/>
    <property type="match status" value="1"/>
</dbReference>
<feature type="domain" description="tRNA-guanine(15) transglycosylase-like" evidence="7">
    <location>
        <begin position="14"/>
        <end position="331"/>
    </location>
</feature>
<evidence type="ECO:0000256" key="1">
    <source>
        <dbReference type="ARBA" id="ARBA00022676"/>
    </source>
</evidence>
<reference evidence="10" key="2">
    <citation type="submission" date="2018-04" db="EMBL/GenBank/DDBJ databases">
        <title>Complete genome sequence of Sulfodiicoccus acidiphilus strain HS-1.</title>
        <authorList>
            <person name="Sakai H.D."/>
            <person name="Kurosawa N."/>
        </authorList>
    </citation>
    <scope>NUCLEOTIDE SEQUENCE [LARGE SCALE GENOMIC DNA]</scope>
    <source>
        <strain evidence="10">HS-1</strain>
    </source>
</reference>
<dbReference type="Proteomes" id="UP000276741">
    <property type="component" value="Chromosome"/>
</dbReference>
<dbReference type="KEGG" id="sacd:HS1genome_0368"/>
<dbReference type="AlphaFoldDB" id="A0A348B1C7"/>
<evidence type="ECO:0000313" key="10">
    <source>
        <dbReference type="Proteomes" id="UP000276741"/>
    </source>
</evidence>
<comment type="cofactor">
    <cofactor evidence="6">
        <name>Zn(2+)</name>
        <dbReference type="ChEBI" id="CHEBI:29105"/>
    </cofactor>
    <text evidence="6">Binds 1 zinc ion per subunit.</text>
</comment>
<dbReference type="EC" id="2.4.2.48" evidence="6"/>
<dbReference type="Gene3D" id="3.40.50.10630">
    <property type="entry name" value="Uracil-DNA glycosylase-like"/>
    <property type="match status" value="1"/>
</dbReference>
<dbReference type="PANTHER" id="PTHR46499:SF1">
    <property type="entry name" value="QUEUINE TRNA-RIBOSYLTRANSFERASE"/>
    <property type="match status" value="1"/>
</dbReference>
<sequence length="486" mass="55111">MIGDFEAIEEDLAGRVGRLDTAHGRLLTPAFFPVVNPFRRELGVTDISRVGFSNLITNSYFLMKRGVKQKVHEFLNFDGVVMTDSGAYQVLQYGGIEATNREVVEYELQISPDIAVFLDLPTGDTSDRHEAIRSVEETNRRAEEIRGLIANSTAIWAHPIQGGTFLDLVRTSALAADSKEEFKMLALGSPTPLMEGYDYRTLVRMVVAAKTSVSRGKPFHLFGGGVPHLIPLAVALGVDSFDSASYVLYARDGRYMTRERVYRVEDLRELPCSCPICSSHTAKELMESEERSRLLALHNLYKIREEVAETRVAVQEGRLFEYVQQKVMSHPALYSAFREFRNLVDYLERYDPRTKGEPRGLFLFNGDSLFRPEVVRHKRRMDEWKTEGEVTLVCYNLLSRPFVRSLGVDNTYVITPFFGIVPANASEAYPLSQFEEPGDLDPEVLEDMRNSLKEFLRRNRPIKVSVKCDPPLRELLHVDSVSAPEL</sequence>
<dbReference type="InterPro" id="IPR002616">
    <property type="entry name" value="tRNA_ribo_trans-like"/>
</dbReference>
<dbReference type="InterPro" id="IPR004804">
    <property type="entry name" value="TgtA"/>
</dbReference>
<comment type="function">
    <text evidence="6">Exchanges the guanine residue with 7-cyano-7-deazaguanine (preQ0) at position 15 in the dihydrouridine loop (D-loop) of archaeal tRNAs.</text>
</comment>
<dbReference type="GO" id="GO:0008270">
    <property type="term" value="F:zinc ion binding"/>
    <property type="evidence" value="ECO:0007669"/>
    <property type="project" value="UniProtKB-UniRule"/>
</dbReference>